<accession>A0A0L0G6H4</accession>
<evidence type="ECO:0000313" key="1">
    <source>
        <dbReference type="EMBL" id="KNC84481.1"/>
    </source>
</evidence>
<dbReference type="AlphaFoldDB" id="A0A0L0G6H4"/>
<proteinExistence type="predicted"/>
<dbReference type="RefSeq" id="XP_014158383.1">
    <property type="nucleotide sequence ID" value="XM_014302908.1"/>
</dbReference>
<keyword evidence="2" id="KW-1185">Reference proteome</keyword>
<gene>
    <name evidence="1" type="ORF">SARC_03314</name>
</gene>
<organism evidence="1 2">
    <name type="scientific">Sphaeroforma arctica JP610</name>
    <dbReference type="NCBI Taxonomy" id="667725"/>
    <lineage>
        <taxon>Eukaryota</taxon>
        <taxon>Ichthyosporea</taxon>
        <taxon>Ichthyophonida</taxon>
        <taxon>Sphaeroforma</taxon>
    </lineage>
</organism>
<sequence>MDTDIHARVREGWCGKQPYSNISGISDINGINGINVDVLGDTGDSHSLVDTQTQSAVEGNVGCLSADVKALVATASKIGTRIQYQYVSGCLWSGDLVQITYMHRSGIDI</sequence>
<name>A0A0L0G6H4_9EUKA</name>
<dbReference type="GeneID" id="25903818"/>
<dbReference type="Proteomes" id="UP000054560">
    <property type="component" value="Unassembled WGS sequence"/>
</dbReference>
<dbReference type="EMBL" id="KQ241762">
    <property type="protein sequence ID" value="KNC84481.1"/>
    <property type="molecule type" value="Genomic_DNA"/>
</dbReference>
<evidence type="ECO:0000313" key="2">
    <source>
        <dbReference type="Proteomes" id="UP000054560"/>
    </source>
</evidence>
<reference evidence="1 2" key="1">
    <citation type="submission" date="2011-02" db="EMBL/GenBank/DDBJ databases">
        <title>The Genome Sequence of Sphaeroforma arctica JP610.</title>
        <authorList>
            <consortium name="The Broad Institute Genome Sequencing Platform"/>
            <person name="Russ C."/>
            <person name="Cuomo C."/>
            <person name="Young S.K."/>
            <person name="Zeng Q."/>
            <person name="Gargeya S."/>
            <person name="Alvarado L."/>
            <person name="Berlin A."/>
            <person name="Chapman S.B."/>
            <person name="Chen Z."/>
            <person name="Freedman E."/>
            <person name="Gellesch M."/>
            <person name="Goldberg J."/>
            <person name="Griggs A."/>
            <person name="Gujja S."/>
            <person name="Heilman E."/>
            <person name="Heiman D."/>
            <person name="Howarth C."/>
            <person name="Mehta T."/>
            <person name="Neiman D."/>
            <person name="Pearson M."/>
            <person name="Roberts A."/>
            <person name="Saif S."/>
            <person name="Shea T."/>
            <person name="Shenoy N."/>
            <person name="Sisk P."/>
            <person name="Stolte C."/>
            <person name="Sykes S."/>
            <person name="White J."/>
            <person name="Yandava C."/>
            <person name="Burger G."/>
            <person name="Gray M.W."/>
            <person name="Holland P.W.H."/>
            <person name="King N."/>
            <person name="Lang F.B.F."/>
            <person name="Roger A.J."/>
            <person name="Ruiz-Trillo I."/>
            <person name="Haas B."/>
            <person name="Nusbaum C."/>
            <person name="Birren B."/>
        </authorList>
    </citation>
    <scope>NUCLEOTIDE SEQUENCE [LARGE SCALE GENOMIC DNA]</scope>
    <source>
        <strain evidence="1 2">JP610</strain>
    </source>
</reference>
<protein>
    <submittedName>
        <fullName evidence="1">Uncharacterized protein</fullName>
    </submittedName>
</protein>